<dbReference type="PANTHER" id="PTHR10763:SF31">
    <property type="entry name" value="ORC1-TYPE DNA REPLICATION PROTEIN 2"/>
    <property type="match status" value="1"/>
</dbReference>
<dbReference type="CDD" id="cd08768">
    <property type="entry name" value="Cdc6_C"/>
    <property type="match status" value="1"/>
</dbReference>
<dbReference type="InterPro" id="IPR049945">
    <property type="entry name" value="AAA_22"/>
</dbReference>
<feature type="binding site" evidence="5">
    <location>
        <position position="194"/>
    </location>
    <ligand>
        <name>ATP</name>
        <dbReference type="ChEBI" id="CHEBI:30616"/>
    </ligand>
</feature>
<dbReference type="SUPFAM" id="SSF52540">
    <property type="entry name" value="P-loop containing nucleoside triphosphate hydrolases"/>
    <property type="match status" value="1"/>
</dbReference>
<sequence length="390" mass="44328">MHMVIIDEAVFSPSYVPERLPHREEQIQQLDALFGGWLRNPGRHYPRVVLLGRPGTGKTATLRRFWSTIKNETNVKFVHINCFIYRNFSTIIGEIAKSLNIPFPRRGLSKDEFLSLLIEHLRERDLYIFLALDDAFNLSADVLSTFIRLGQESDRLGAFRIALAVVGHSDSMINNLDPSTRGIMGKFVIRFPPYTRDQIFDIILERAQMGLAPGAYSDEVLQMIADLTGAQSPLDSSKGDARLAIDILYRSAYIAQQSGRRQITPEDVRRATKEVLFGVSEEVLRGLSLHEKLFLLAIVRALKSTNSPYVTFGDVEDMYKMICEEFDEKPRVHTQLWTYLSDLRDKGIVETRLNKRGEGVRGRTTLISIGSEPLDTLEAVVTKLIREELQ</sequence>
<gene>
    <name evidence="7" type="ordered locus">Pcal_0002</name>
</gene>
<dbReference type="FunFam" id="1.10.8.60:FF:000073">
    <property type="entry name" value="ORC1-type DNA replication protein"/>
    <property type="match status" value="1"/>
</dbReference>
<comment type="similarity">
    <text evidence="1 5">Belongs to the CDC6/cdc18 family.</text>
</comment>
<comment type="function">
    <text evidence="5">Involved in regulation of DNA replication.</text>
</comment>
<keyword evidence="2 5" id="KW-0235">DNA replication</keyword>
<dbReference type="InterPro" id="IPR014277">
    <property type="entry name" value="Orc1/Cdc6_arc"/>
</dbReference>
<evidence type="ECO:0000259" key="6">
    <source>
        <dbReference type="SMART" id="SM01074"/>
    </source>
</evidence>
<protein>
    <recommendedName>
        <fullName evidence="5">ORC1-type DNA replication protein</fullName>
    </recommendedName>
</protein>
<dbReference type="HOGENOM" id="CLU_025112_3_2_2"/>
<evidence type="ECO:0000256" key="1">
    <source>
        <dbReference type="ARBA" id="ARBA00006184"/>
    </source>
</evidence>
<dbReference type="HAMAP" id="MF_01407">
    <property type="entry name" value="ORC1_type_DNA_replic_protein"/>
    <property type="match status" value="1"/>
</dbReference>
<dbReference type="InterPro" id="IPR036388">
    <property type="entry name" value="WH-like_DNA-bd_sf"/>
</dbReference>
<dbReference type="InterPro" id="IPR027417">
    <property type="entry name" value="P-loop_NTPase"/>
</dbReference>
<name>A3MS25_PYRCJ</name>
<dbReference type="OrthoDB" id="195574at2157"/>
<dbReference type="GO" id="GO:0051301">
    <property type="term" value="P:cell division"/>
    <property type="evidence" value="ECO:0007669"/>
    <property type="project" value="UniProtKB-KW"/>
</dbReference>
<evidence type="ECO:0000313" key="8">
    <source>
        <dbReference type="Proteomes" id="UP000001431"/>
    </source>
</evidence>
<dbReference type="eggNOG" id="arCOG00467">
    <property type="taxonomic scope" value="Archaea"/>
</dbReference>
<feature type="domain" description="Cdc6 C-terminal" evidence="6">
    <location>
        <begin position="295"/>
        <end position="380"/>
    </location>
</feature>
<dbReference type="InterPro" id="IPR055237">
    <property type="entry name" value="Cdc6_lid"/>
</dbReference>
<keyword evidence="7" id="KW-0132">Cell division</keyword>
<dbReference type="InterPro" id="IPR015163">
    <property type="entry name" value="Cdc6_C"/>
</dbReference>
<dbReference type="GO" id="GO:0006260">
    <property type="term" value="P:DNA replication"/>
    <property type="evidence" value="ECO:0007669"/>
    <property type="project" value="UniProtKB-UniRule"/>
</dbReference>
<evidence type="ECO:0000256" key="2">
    <source>
        <dbReference type="ARBA" id="ARBA00022705"/>
    </source>
</evidence>
<dbReference type="Pfam" id="PF13401">
    <property type="entry name" value="AAA_22"/>
    <property type="match status" value="1"/>
</dbReference>
<dbReference type="RefSeq" id="WP_011848699.1">
    <property type="nucleotide sequence ID" value="NC_009073.1"/>
</dbReference>
<dbReference type="GO" id="GO:0016887">
    <property type="term" value="F:ATP hydrolysis activity"/>
    <property type="evidence" value="ECO:0007669"/>
    <property type="project" value="InterPro"/>
</dbReference>
<keyword evidence="3 5" id="KW-0547">Nucleotide-binding</keyword>
<organism evidence="7 8">
    <name type="scientific">Pyrobaculum calidifontis (strain DSM 21063 / JCM 11548 / VA1)</name>
    <dbReference type="NCBI Taxonomy" id="410359"/>
    <lineage>
        <taxon>Archaea</taxon>
        <taxon>Thermoproteota</taxon>
        <taxon>Thermoprotei</taxon>
        <taxon>Thermoproteales</taxon>
        <taxon>Thermoproteaceae</taxon>
        <taxon>Pyrobaculum</taxon>
    </lineage>
</organism>
<dbReference type="Proteomes" id="UP000001431">
    <property type="component" value="Chromosome"/>
</dbReference>
<dbReference type="SMART" id="SM01074">
    <property type="entry name" value="Cdc6_C"/>
    <property type="match status" value="1"/>
</dbReference>
<dbReference type="EMBL" id="CP000561">
    <property type="protein sequence ID" value="ABO07442.1"/>
    <property type="molecule type" value="Genomic_DNA"/>
</dbReference>
<proteinExistence type="inferred from homology"/>
<dbReference type="STRING" id="410359.Pcal_0002"/>
<accession>A3MS25</accession>
<dbReference type="SUPFAM" id="SSF46785">
    <property type="entry name" value="Winged helix' DNA-binding domain"/>
    <property type="match status" value="1"/>
</dbReference>
<dbReference type="GO" id="GO:0005524">
    <property type="term" value="F:ATP binding"/>
    <property type="evidence" value="ECO:0007669"/>
    <property type="project" value="UniProtKB-UniRule"/>
</dbReference>
<dbReference type="PANTHER" id="PTHR10763">
    <property type="entry name" value="CELL DIVISION CONTROL PROTEIN 6-RELATED"/>
    <property type="match status" value="1"/>
</dbReference>
<evidence type="ECO:0000256" key="3">
    <source>
        <dbReference type="ARBA" id="ARBA00022741"/>
    </source>
</evidence>
<keyword evidence="8" id="KW-1185">Reference proteome</keyword>
<dbReference type="Gene3D" id="1.10.10.10">
    <property type="entry name" value="Winged helix-like DNA-binding domain superfamily/Winged helix DNA-binding domain"/>
    <property type="match status" value="1"/>
</dbReference>
<dbReference type="NCBIfam" id="NF001623">
    <property type="entry name" value="PRK00411.1-1"/>
    <property type="match status" value="1"/>
</dbReference>
<dbReference type="NCBIfam" id="TIGR02928">
    <property type="entry name" value="orc1/cdc6 family replication initiation protein"/>
    <property type="match status" value="1"/>
</dbReference>
<keyword evidence="7" id="KW-0131">Cell cycle</keyword>
<feature type="binding site" evidence="5">
    <location>
        <position position="206"/>
    </location>
    <ligand>
        <name>ATP</name>
        <dbReference type="ChEBI" id="CHEBI:30616"/>
    </ligand>
</feature>
<reference evidence="7" key="1">
    <citation type="submission" date="2007-02" db="EMBL/GenBank/DDBJ databases">
        <title>Complete sequence of Pyrobaculum calidifontis JCM 11548.</title>
        <authorList>
            <consortium name="US DOE Joint Genome Institute"/>
            <person name="Copeland A."/>
            <person name="Lucas S."/>
            <person name="Lapidus A."/>
            <person name="Barry K."/>
            <person name="Glavina del Rio T."/>
            <person name="Dalin E."/>
            <person name="Tice H."/>
            <person name="Pitluck S."/>
            <person name="Chain P."/>
            <person name="Malfatti S."/>
            <person name="Shin M."/>
            <person name="Vergez L."/>
            <person name="Schmutz J."/>
            <person name="Larimer F."/>
            <person name="Land M."/>
            <person name="Hauser L."/>
            <person name="Kyrpides N."/>
            <person name="Mikhailova N."/>
            <person name="Cozen A.E."/>
            <person name="Fitz-Gibbon S.T."/>
            <person name="House C.H."/>
            <person name="Saltikov C."/>
            <person name="Lowe T.M."/>
            <person name="Richardson P."/>
        </authorList>
    </citation>
    <scope>NUCLEOTIDE SEQUENCE [LARGE SCALE GENOMIC DNA]</scope>
    <source>
        <strain evidence="7">JCM 11548</strain>
    </source>
</reference>
<dbReference type="Gene3D" id="3.40.50.300">
    <property type="entry name" value="P-loop containing nucleotide triphosphate hydrolases"/>
    <property type="match status" value="1"/>
</dbReference>
<dbReference type="Pfam" id="PF09079">
    <property type="entry name" value="WHD_Cdc6"/>
    <property type="match status" value="1"/>
</dbReference>
<feature type="binding site" evidence="5">
    <location>
        <begin position="56"/>
        <end position="60"/>
    </location>
    <ligand>
        <name>ATP</name>
        <dbReference type="ChEBI" id="CHEBI:30616"/>
    </ligand>
</feature>
<evidence type="ECO:0000256" key="4">
    <source>
        <dbReference type="ARBA" id="ARBA00022840"/>
    </source>
</evidence>
<evidence type="ECO:0000256" key="5">
    <source>
        <dbReference type="HAMAP-Rule" id="MF_01407"/>
    </source>
</evidence>
<dbReference type="AlphaFoldDB" id="A3MS25"/>
<evidence type="ECO:0000313" key="7">
    <source>
        <dbReference type="EMBL" id="ABO07442.1"/>
    </source>
</evidence>
<dbReference type="InterPro" id="IPR036390">
    <property type="entry name" value="WH_DNA-bd_sf"/>
</dbReference>
<dbReference type="InterPro" id="IPR050311">
    <property type="entry name" value="ORC1/CDC6"/>
</dbReference>
<dbReference type="Pfam" id="PF22703">
    <property type="entry name" value="Cdc6_lid"/>
    <property type="match status" value="1"/>
</dbReference>
<dbReference type="GeneID" id="4908934"/>
<keyword evidence="4 5" id="KW-0067">ATP-binding</keyword>
<dbReference type="CDD" id="cd18139">
    <property type="entry name" value="HLD_clamp_RarA"/>
    <property type="match status" value="1"/>
</dbReference>
<dbReference type="KEGG" id="pcl:Pcal_0002"/>
<dbReference type="Gene3D" id="1.10.8.60">
    <property type="match status" value="1"/>
</dbReference>